<organism evidence="7 8">
    <name type="scientific">Lentilactobacillus parafarraginis DSM 18390 = JCM 14109</name>
    <dbReference type="NCBI Taxonomy" id="1423786"/>
    <lineage>
        <taxon>Bacteria</taxon>
        <taxon>Bacillati</taxon>
        <taxon>Bacillota</taxon>
        <taxon>Bacilli</taxon>
        <taxon>Lactobacillales</taxon>
        <taxon>Lactobacillaceae</taxon>
        <taxon>Lentilactobacillus</taxon>
    </lineage>
</organism>
<evidence type="ECO:0000256" key="1">
    <source>
        <dbReference type="ARBA" id="ARBA00012104"/>
    </source>
</evidence>
<evidence type="ECO:0000259" key="6">
    <source>
        <dbReference type="Pfam" id="PF08543"/>
    </source>
</evidence>
<comment type="caution">
    <text evidence="7">The sequence shown here is derived from an EMBL/GenBank/DDBJ whole genome shotgun (WGS) entry which is preliminary data.</text>
</comment>
<keyword evidence="3" id="KW-0547">Nucleotide-binding</keyword>
<name>A0A0R1YND9_9LACO</name>
<dbReference type="Proteomes" id="UP000051010">
    <property type="component" value="Unassembled WGS sequence"/>
</dbReference>
<dbReference type="SUPFAM" id="SSF53613">
    <property type="entry name" value="Ribokinase-like"/>
    <property type="match status" value="1"/>
</dbReference>
<dbReference type="Gene3D" id="3.40.1190.20">
    <property type="match status" value="1"/>
</dbReference>
<dbReference type="PANTHER" id="PTHR10534:SF2">
    <property type="entry name" value="PYRIDOXAL KINASE"/>
    <property type="match status" value="1"/>
</dbReference>
<gene>
    <name evidence="7" type="ORF">FD47_GL001304</name>
</gene>
<keyword evidence="5" id="KW-0067">ATP-binding</keyword>
<evidence type="ECO:0000313" key="7">
    <source>
        <dbReference type="EMBL" id="KRM43729.1"/>
    </source>
</evidence>
<feature type="domain" description="Pyridoxamine kinase/Phosphomethylpyrimidine kinase" evidence="6">
    <location>
        <begin position="24"/>
        <end position="253"/>
    </location>
</feature>
<dbReference type="InterPro" id="IPR013749">
    <property type="entry name" value="PM/HMP-P_kinase-1"/>
</dbReference>
<dbReference type="PATRIC" id="fig|1423786.4.peg.1402"/>
<dbReference type="PANTHER" id="PTHR10534">
    <property type="entry name" value="PYRIDOXAL KINASE"/>
    <property type="match status" value="1"/>
</dbReference>
<evidence type="ECO:0000313" key="8">
    <source>
        <dbReference type="Proteomes" id="UP000051010"/>
    </source>
</evidence>
<keyword evidence="4 7" id="KW-0418">Kinase</keyword>
<dbReference type="EMBL" id="AZFZ01000029">
    <property type="protein sequence ID" value="KRM43729.1"/>
    <property type="molecule type" value="Genomic_DNA"/>
</dbReference>
<dbReference type="GO" id="GO:0005829">
    <property type="term" value="C:cytosol"/>
    <property type="evidence" value="ECO:0007669"/>
    <property type="project" value="TreeGrafter"/>
</dbReference>
<dbReference type="RefSeq" id="WP_054734749.1">
    <property type="nucleotide sequence ID" value="NZ_AZFZ01000029.1"/>
</dbReference>
<reference evidence="7 8" key="1">
    <citation type="journal article" date="2015" name="Genome Announc.">
        <title>Expanding the biotechnology potential of lactobacilli through comparative genomics of 213 strains and associated genera.</title>
        <authorList>
            <person name="Sun Z."/>
            <person name="Harris H.M."/>
            <person name="McCann A."/>
            <person name="Guo C."/>
            <person name="Argimon S."/>
            <person name="Zhang W."/>
            <person name="Yang X."/>
            <person name="Jeffery I.B."/>
            <person name="Cooney J.C."/>
            <person name="Kagawa T.F."/>
            <person name="Liu W."/>
            <person name="Song Y."/>
            <person name="Salvetti E."/>
            <person name="Wrobel A."/>
            <person name="Rasinkangas P."/>
            <person name="Parkhill J."/>
            <person name="Rea M.C."/>
            <person name="O'Sullivan O."/>
            <person name="Ritari J."/>
            <person name="Douillard F.P."/>
            <person name="Paul Ross R."/>
            <person name="Yang R."/>
            <person name="Briner A.E."/>
            <person name="Felis G.E."/>
            <person name="de Vos W.M."/>
            <person name="Barrangou R."/>
            <person name="Klaenhammer T.R."/>
            <person name="Caufield P.W."/>
            <person name="Cui Y."/>
            <person name="Zhang H."/>
            <person name="O'Toole P.W."/>
        </authorList>
    </citation>
    <scope>NUCLEOTIDE SEQUENCE [LARGE SCALE GENOMIC DNA]</scope>
    <source>
        <strain evidence="7 8">DSM 18390</strain>
    </source>
</reference>
<evidence type="ECO:0000256" key="4">
    <source>
        <dbReference type="ARBA" id="ARBA00022777"/>
    </source>
</evidence>
<evidence type="ECO:0000256" key="3">
    <source>
        <dbReference type="ARBA" id="ARBA00022741"/>
    </source>
</evidence>
<protein>
    <recommendedName>
        <fullName evidence="1">pyridoxal kinase</fullName>
        <ecNumber evidence="1">2.7.1.35</ecNumber>
    </recommendedName>
</protein>
<sequence length="285" mass="30680">MTQASVLVAEDFSAVGRMSTTAAISIFSGFGIQTAAVPTEVLSTQTEGFGKPAVLKTDDWIKRALKHWRTVSDLDLSGAVVGYVGSAKTCELLADFLTKSAINRVIVDPVLGDQGALYDGFDAAYVDAVKKLIATATVITPNITELALLTHTHLVPESSDADILAAIDKLTRDFDNHPRVVVTSVHRDAGMGSCFERDGQLSWNGAPLVTGHFYGTGDLFTALLCGYLDFGITFESAVQRAVMGTYEAVTRTAKQAPEQRKYGMDLTKTLSDVTKFTLGQRRGEF</sequence>
<proteinExistence type="predicted"/>
<keyword evidence="2" id="KW-0808">Transferase</keyword>
<dbReference type="AlphaFoldDB" id="A0A0R1YND9"/>
<dbReference type="Pfam" id="PF08543">
    <property type="entry name" value="Phos_pyr_kin"/>
    <property type="match status" value="1"/>
</dbReference>
<dbReference type="GO" id="GO:0005524">
    <property type="term" value="F:ATP binding"/>
    <property type="evidence" value="ECO:0007669"/>
    <property type="project" value="UniProtKB-KW"/>
</dbReference>
<dbReference type="GO" id="GO:0008478">
    <property type="term" value="F:pyridoxal kinase activity"/>
    <property type="evidence" value="ECO:0007669"/>
    <property type="project" value="UniProtKB-EC"/>
</dbReference>
<evidence type="ECO:0000256" key="5">
    <source>
        <dbReference type="ARBA" id="ARBA00022840"/>
    </source>
</evidence>
<dbReference type="InterPro" id="IPR004625">
    <property type="entry name" value="PyrdxlKinase"/>
</dbReference>
<dbReference type="InterPro" id="IPR029056">
    <property type="entry name" value="Ribokinase-like"/>
</dbReference>
<evidence type="ECO:0000256" key="2">
    <source>
        <dbReference type="ARBA" id="ARBA00022679"/>
    </source>
</evidence>
<dbReference type="EC" id="2.7.1.35" evidence="1"/>
<dbReference type="GO" id="GO:0009443">
    <property type="term" value="P:pyridoxal 5'-phosphate salvage"/>
    <property type="evidence" value="ECO:0007669"/>
    <property type="project" value="InterPro"/>
</dbReference>
<accession>A0A0R1YND9</accession>